<reference evidence="4 5" key="1">
    <citation type="submission" date="2018-07" db="EMBL/GenBank/DDBJ databases">
        <title>Draft Genome Assemblies for Five Robust Yarrowia lipolytica Strains Exhibiting High Lipid Production and Pentose Sugar Utilization and Sugar Alcohol Secretion from Undetoxified Lignocellulosic Biomass Hydrolysates.</title>
        <authorList>
            <consortium name="DOE Joint Genome Institute"/>
            <person name="Walker C."/>
            <person name="Ryu S."/>
            <person name="Na H."/>
            <person name="Zane M."/>
            <person name="LaButti K."/>
            <person name="Lipzen A."/>
            <person name="Haridas S."/>
            <person name="Barry K."/>
            <person name="Grigoriev I.V."/>
            <person name="Quarterman J."/>
            <person name="Slininger P."/>
            <person name="Dien B."/>
            <person name="Trinh C.T."/>
        </authorList>
    </citation>
    <scope>NUCLEOTIDE SEQUENCE [LARGE SCALE GENOMIC DNA]</scope>
    <source>
        <strain evidence="4 5">YB392</strain>
    </source>
</reference>
<evidence type="ECO:0000259" key="2">
    <source>
        <dbReference type="PROSITE" id="PS50132"/>
    </source>
</evidence>
<name>A0A371BXF9_YARLL</name>
<dbReference type="Proteomes" id="UP000256601">
    <property type="component" value="Unassembled WGS sequence"/>
</dbReference>
<feature type="domain" description="DEP" evidence="3">
    <location>
        <begin position="214"/>
        <end position="278"/>
    </location>
</feature>
<gene>
    <name evidence="4" type="ORF">B0I71DRAFT_177573</name>
</gene>
<dbReference type="InterPro" id="IPR036390">
    <property type="entry name" value="WH_DNA-bd_sf"/>
</dbReference>
<dbReference type="PANTHER" id="PTHR10845:SF192">
    <property type="entry name" value="DOUBLE HIT, ISOFORM B"/>
    <property type="match status" value="1"/>
</dbReference>
<dbReference type="GO" id="GO:0035556">
    <property type="term" value="P:intracellular signal transduction"/>
    <property type="evidence" value="ECO:0007669"/>
    <property type="project" value="InterPro"/>
</dbReference>
<dbReference type="Pfam" id="PF25889">
    <property type="entry name" value="WHD_Fungal_DR"/>
    <property type="match status" value="1"/>
</dbReference>
<dbReference type="Gene3D" id="1.10.167.10">
    <property type="entry name" value="Regulator of G-protein Signalling 4, domain 2"/>
    <property type="match status" value="1"/>
</dbReference>
<feature type="domain" description="RGS" evidence="2">
    <location>
        <begin position="365"/>
        <end position="506"/>
    </location>
</feature>
<dbReference type="Gene3D" id="1.10.10.10">
    <property type="entry name" value="Winged helix-like DNA-binding domain superfamily/Winged helix DNA-binding domain"/>
    <property type="match status" value="1"/>
</dbReference>
<dbReference type="SUPFAM" id="SSF46785">
    <property type="entry name" value="Winged helix' DNA-binding domain"/>
    <property type="match status" value="1"/>
</dbReference>
<dbReference type="SUPFAM" id="SSF48097">
    <property type="entry name" value="Regulator of G-protein signaling, RGS"/>
    <property type="match status" value="1"/>
</dbReference>
<dbReference type="InterPro" id="IPR016137">
    <property type="entry name" value="RGS"/>
</dbReference>
<organism evidence="4 5">
    <name type="scientific">Yarrowia lipolytica</name>
    <name type="common">Candida lipolytica</name>
    <dbReference type="NCBI Taxonomy" id="4952"/>
    <lineage>
        <taxon>Eukaryota</taxon>
        <taxon>Fungi</taxon>
        <taxon>Dikarya</taxon>
        <taxon>Ascomycota</taxon>
        <taxon>Saccharomycotina</taxon>
        <taxon>Dipodascomycetes</taxon>
        <taxon>Dipodascales</taxon>
        <taxon>Dipodascales incertae sedis</taxon>
        <taxon>Yarrowia</taxon>
    </lineage>
</organism>
<accession>A0A371BXF9</accession>
<dbReference type="PANTHER" id="PTHR10845">
    <property type="entry name" value="REGULATOR OF G PROTEIN SIGNALING"/>
    <property type="match status" value="1"/>
</dbReference>
<dbReference type="PROSITE" id="PS50132">
    <property type="entry name" value="RGS"/>
    <property type="match status" value="1"/>
</dbReference>
<dbReference type="InterPro" id="IPR036305">
    <property type="entry name" value="RGS_sf"/>
</dbReference>
<dbReference type="EMBL" id="KZ859155">
    <property type="protein sequence ID" value="RDW22765.1"/>
    <property type="molecule type" value="Genomic_DNA"/>
</dbReference>
<evidence type="ECO:0000313" key="4">
    <source>
        <dbReference type="EMBL" id="RDW22765.1"/>
    </source>
</evidence>
<dbReference type="InterPro" id="IPR000591">
    <property type="entry name" value="DEP_dom"/>
</dbReference>
<dbReference type="VEuPathDB" id="FungiDB:YALI0_D18018g"/>
<dbReference type="InterPro" id="IPR036388">
    <property type="entry name" value="WH-like_DNA-bd_sf"/>
</dbReference>
<protein>
    <submittedName>
        <fullName evidence="4">Uncharacterized protein</fullName>
    </submittedName>
</protein>
<evidence type="ECO:0000256" key="1">
    <source>
        <dbReference type="ARBA" id="ARBA00022700"/>
    </source>
</evidence>
<evidence type="ECO:0000313" key="5">
    <source>
        <dbReference type="Proteomes" id="UP000256601"/>
    </source>
</evidence>
<dbReference type="Pfam" id="PF00615">
    <property type="entry name" value="RGS"/>
    <property type="match status" value="1"/>
</dbReference>
<dbReference type="SMART" id="SM00315">
    <property type="entry name" value="RGS"/>
    <property type="match status" value="1"/>
</dbReference>
<dbReference type="PROSITE" id="PS50186">
    <property type="entry name" value="DEP"/>
    <property type="match status" value="1"/>
</dbReference>
<dbReference type="InterPro" id="IPR044926">
    <property type="entry name" value="RGS_subdomain_2"/>
</dbReference>
<proteinExistence type="predicted"/>
<sequence length="518" mass="58346">MQAAAEGSKGNITYTLPTDTTSFLSLFSSFLLSLKLSKSGLKVGYFLPKSYPFAFSMEEAVTALTNLELHPGSRAVNIKCNISESRAQSLLAQFMVARLIHCPEDRTHSPKKHAAALLSSNHNTMTCISLVRDSNDAIQKSKYLTLLLFQRLAGKHPNIYTANDIGDLPQGKPSPYHHRYFTHPDSDAVTQYYDSRVGVRLLEATRDGHSIYYFSGKAAWQWVMECCEVVSGLEILDILQEFLTAGFIERFDTESRYSEEAKSHTFVCSKTAKYTITASGMSVAGWTGNLPTTPLSSGFPVFIKSRLLHGVEVTKEDLVELQEIDQATNTTLDAVTGRPVDVARDETSQESREERLLGFKHENPSLAVVLQDPGLTMLFRNHLEATHCVENHTVYVSINRVIRTYADTSPQVSDDSMASLVALIYSTYDSYLSPQAPKEFNMISSWRDQLCHLTGELRGAKTVPASLIIVAEIVRIFELIKNHAFRMMEIDSLPKFLECREYRRCLRTFRWLERVNYM</sequence>
<dbReference type="GO" id="GO:0009968">
    <property type="term" value="P:negative regulation of signal transduction"/>
    <property type="evidence" value="ECO:0007669"/>
    <property type="project" value="UniProtKB-KW"/>
</dbReference>
<dbReference type="VEuPathDB" id="FungiDB:YALI1_D22368g"/>
<dbReference type="CDD" id="cd04450">
    <property type="entry name" value="DEP_RGS7-like"/>
    <property type="match status" value="1"/>
</dbReference>
<dbReference type="AlphaFoldDB" id="A0A371BXF9"/>
<keyword evidence="1" id="KW-0734">Signal transduction inhibitor</keyword>
<dbReference type="InterPro" id="IPR058855">
    <property type="entry name" value="RGS1/SST2-like_Fungal-DR"/>
</dbReference>
<evidence type="ECO:0000259" key="3">
    <source>
        <dbReference type="PROSITE" id="PS50186"/>
    </source>
</evidence>